<evidence type="ECO:0000259" key="1">
    <source>
        <dbReference type="Pfam" id="PF05685"/>
    </source>
</evidence>
<keyword evidence="2" id="KW-0255">Endonuclease</keyword>
<accession>A0A4Y7XCK9</accession>
<comment type="caution">
    <text evidence="2">The sequence shown here is derived from an EMBL/GenBank/DDBJ whole genome shotgun (WGS) entry which is preliminary data.</text>
</comment>
<feature type="domain" description="Putative restriction endonuclease" evidence="1">
    <location>
        <begin position="17"/>
        <end position="168"/>
    </location>
</feature>
<dbReference type="PANTHER" id="PTHR36558">
    <property type="entry name" value="GLR1098 PROTEIN"/>
    <property type="match status" value="1"/>
</dbReference>
<protein>
    <submittedName>
        <fullName evidence="2">Uma2 family endonuclease</fullName>
    </submittedName>
</protein>
<name>A0A4Y7XCK9_9GAMM</name>
<dbReference type="RefSeq" id="WP_134244133.1">
    <property type="nucleotide sequence ID" value="NZ_SNTY01000020.1"/>
</dbReference>
<organism evidence="2 3">
    <name type="scientific">Alkanindiges illinoisensis</name>
    <dbReference type="NCBI Taxonomy" id="197183"/>
    <lineage>
        <taxon>Bacteria</taxon>
        <taxon>Pseudomonadati</taxon>
        <taxon>Pseudomonadota</taxon>
        <taxon>Gammaproteobacteria</taxon>
        <taxon>Moraxellales</taxon>
        <taxon>Moraxellaceae</taxon>
        <taxon>Alkanindiges</taxon>
    </lineage>
</organism>
<evidence type="ECO:0000313" key="3">
    <source>
        <dbReference type="Proteomes" id="UP000297834"/>
    </source>
</evidence>
<dbReference type="InterPro" id="IPR012296">
    <property type="entry name" value="Nuclease_put_TT1808"/>
</dbReference>
<reference evidence="2 3" key="1">
    <citation type="submission" date="2019-03" db="EMBL/GenBank/DDBJ databases">
        <title>Alkanindiges illinoisensis: a potential pathogenic isolated from ascites of a gastric cancer patient with abdominal metastasis.</title>
        <authorList>
            <person name="Hu X."/>
            <person name="Yang B."/>
            <person name="Yan X."/>
            <person name="Lin L."/>
            <person name="Zhao H."/>
            <person name="Zhou F."/>
            <person name="Su B."/>
            <person name="Chen J."/>
            <person name="Rui Y."/>
            <person name="Wang Q."/>
            <person name="Zheng L."/>
        </authorList>
    </citation>
    <scope>NUCLEOTIDE SEQUENCE [LARGE SCALE GENOMIC DNA]</scope>
    <source>
        <strain evidence="2 3">NFYY 23406</strain>
    </source>
</reference>
<dbReference type="EMBL" id="SNTY01000020">
    <property type="protein sequence ID" value="TEU27860.1"/>
    <property type="molecule type" value="Genomic_DNA"/>
</dbReference>
<keyword evidence="2" id="KW-0378">Hydrolase</keyword>
<dbReference type="CDD" id="cd06260">
    <property type="entry name" value="DUF820-like"/>
    <property type="match status" value="1"/>
</dbReference>
<dbReference type="AlphaFoldDB" id="A0A4Y7XCK9"/>
<dbReference type="Gene3D" id="3.90.1570.10">
    <property type="entry name" value="tt1808, chain A"/>
    <property type="match status" value="1"/>
</dbReference>
<dbReference type="InterPro" id="IPR011335">
    <property type="entry name" value="Restrct_endonuc-II-like"/>
</dbReference>
<keyword evidence="2" id="KW-0540">Nuclease</keyword>
<dbReference type="SUPFAM" id="SSF52980">
    <property type="entry name" value="Restriction endonuclease-like"/>
    <property type="match status" value="1"/>
</dbReference>
<dbReference type="Pfam" id="PF05685">
    <property type="entry name" value="Uma2"/>
    <property type="match status" value="1"/>
</dbReference>
<proteinExistence type="predicted"/>
<dbReference type="Proteomes" id="UP000297834">
    <property type="component" value="Unassembled WGS sequence"/>
</dbReference>
<dbReference type="InterPro" id="IPR008538">
    <property type="entry name" value="Uma2"/>
</dbReference>
<keyword evidence="3" id="KW-1185">Reference proteome</keyword>
<gene>
    <name evidence="2" type="ORF">E2B99_06490</name>
</gene>
<dbReference type="PANTHER" id="PTHR36558:SF1">
    <property type="entry name" value="RESTRICTION ENDONUCLEASE DOMAIN-CONTAINING PROTEIN-RELATED"/>
    <property type="match status" value="1"/>
</dbReference>
<evidence type="ECO:0000313" key="2">
    <source>
        <dbReference type="EMBL" id="TEU27860.1"/>
    </source>
</evidence>
<dbReference type="OrthoDB" id="26750at2"/>
<sequence length="209" mass="24435">MNTAKTRQKTIQRIAEQEYLQGELLSDIRHEYIDGEVYAMVGAHRHHNIIGGNVYTLLSNHLAGKPCQPYISDMKVRVGSKYFYPDVMVDCSDEEHDYYTENPTIIVEVLSKSTRQHDKTLKRDAYFQIESLKEYVLIEQDFVEVELWFRDNAQHWQQQVYYLGDNITFHSIGLTVSVEAIYQRVKNVDMLEWLEKKAQQAQPQAGDTI</sequence>
<dbReference type="GO" id="GO:0004519">
    <property type="term" value="F:endonuclease activity"/>
    <property type="evidence" value="ECO:0007669"/>
    <property type="project" value="UniProtKB-KW"/>
</dbReference>